<evidence type="ECO:0000313" key="7">
    <source>
        <dbReference type="Proteomes" id="UP000679690"/>
    </source>
</evidence>
<dbReference type="InterPro" id="IPR036116">
    <property type="entry name" value="FN3_sf"/>
</dbReference>
<evidence type="ECO:0000256" key="1">
    <source>
        <dbReference type="ARBA" id="ARBA00023295"/>
    </source>
</evidence>
<gene>
    <name evidence="6" type="ORF">J5X75_33215</name>
</gene>
<dbReference type="CDD" id="cd00063">
    <property type="entry name" value="FN3"/>
    <property type="match status" value="1"/>
</dbReference>
<dbReference type="Pfam" id="PF00041">
    <property type="entry name" value="fn3"/>
    <property type="match status" value="1"/>
</dbReference>
<evidence type="ECO:0000256" key="3">
    <source>
        <dbReference type="SAM" id="MobiDB-lite"/>
    </source>
</evidence>
<dbReference type="SUPFAM" id="SSF49265">
    <property type="entry name" value="Fibronectin type III"/>
    <property type="match status" value="1"/>
</dbReference>
<feature type="chain" id="PRO_5045520678" evidence="4">
    <location>
        <begin position="22"/>
        <end position="201"/>
    </location>
</feature>
<name>A0ABS3UUY2_9ACTN</name>
<evidence type="ECO:0000256" key="4">
    <source>
        <dbReference type="SAM" id="SignalP"/>
    </source>
</evidence>
<keyword evidence="1" id="KW-0326">Glycosidase</keyword>
<evidence type="ECO:0000313" key="6">
    <source>
        <dbReference type="EMBL" id="MBO3742380.1"/>
    </source>
</evidence>
<feature type="signal peptide" evidence="4">
    <location>
        <begin position="1"/>
        <end position="21"/>
    </location>
</feature>
<dbReference type="RefSeq" id="WP_208471582.1">
    <property type="nucleotide sequence ID" value="NZ_JAGFNS010000028.1"/>
</dbReference>
<feature type="compositionally biased region" description="Low complexity" evidence="3">
    <location>
        <begin position="52"/>
        <end position="70"/>
    </location>
</feature>
<feature type="region of interest" description="Disordered" evidence="3">
    <location>
        <begin position="52"/>
        <end position="89"/>
    </location>
</feature>
<feature type="domain" description="Fibronectin type-III" evidence="5">
    <location>
        <begin position="100"/>
        <end position="178"/>
    </location>
</feature>
<evidence type="ECO:0000259" key="5">
    <source>
        <dbReference type="Pfam" id="PF00041"/>
    </source>
</evidence>
<accession>A0ABS3UUY2</accession>
<proteinExistence type="predicted"/>
<keyword evidence="2" id="KW-0624">Polysaccharide degradation</keyword>
<dbReference type="InterPro" id="IPR013783">
    <property type="entry name" value="Ig-like_fold"/>
</dbReference>
<dbReference type="PROSITE" id="PS51257">
    <property type="entry name" value="PROKAR_LIPOPROTEIN"/>
    <property type="match status" value="1"/>
</dbReference>
<keyword evidence="4" id="KW-0732">Signal</keyword>
<protein>
    <submittedName>
        <fullName evidence="6">Fibronectin type III domain-containing protein</fullName>
    </submittedName>
</protein>
<sequence>MLGYRKSAVALSAVVLPLLIAGCSSSSSGKRNGEDEATSVGGTSWILVDQGQATPAPSTTPGTAAPTPSITLPPLPTVSPSASGSATPVCTPRQNAQPIDGLTVTPGSTSAVVTWYHPGGANIVDYRITAISQDLVSGPQPQIDWVREVPLECGMVSTTVPGLQAKSHYVFSVDAVLRQDDMAREGTYTRTVARSGVVTTT</sequence>
<keyword evidence="7" id="KW-1185">Reference proteome</keyword>
<dbReference type="InterPro" id="IPR003961">
    <property type="entry name" value="FN3_dom"/>
</dbReference>
<comment type="caution">
    <text evidence="6">The sequence shown here is derived from an EMBL/GenBank/DDBJ whole genome shotgun (WGS) entry which is preliminary data.</text>
</comment>
<reference evidence="6 7" key="1">
    <citation type="submission" date="2021-03" db="EMBL/GenBank/DDBJ databases">
        <title>Actinoplanes flavus sp. nov., a novel actinomycete isolated from Coconut Palm rhizosphere soil.</title>
        <authorList>
            <person name="Luo X."/>
        </authorList>
    </citation>
    <scope>NUCLEOTIDE SEQUENCE [LARGE SCALE GENOMIC DNA]</scope>
    <source>
        <strain evidence="6 7">NEAU-H7</strain>
    </source>
</reference>
<dbReference type="Proteomes" id="UP000679690">
    <property type="component" value="Unassembled WGS sequence"/>
</dbReference>
<evidence type="ECO:0000256" key="2">
    <source>
        <dbReference type="ARBA" id="ARBA00023326"/>
    </source>
</evidence>
<organism evidence="6 7">
    <name type="scientific">Actinoplanes flavus</name>
    <dbReference type="NCBI Taxonomy" id="2820290"/>
    <lineage>
        <taxon>Bacteria</taxon>
        <taxon>Bacillati</taxon>
        <taxon>Actinomycetota</taxon>
        <taxon>Actinomycetes</taxon>
        <taxon>Micromonosporales</taxon>
        <taxon>Micromonosporaceae</taxon>
        <taxon>Actinoplanes</taxon>
    </lineage>
</organism>
<dbReference type="EMBL" id="JAGFNS010000028">
    <property type="protein sequence ID" value="MBO3742380.1"/>
    <property type="molecule type" value="Genomic_DNA"/>
</dbReference>
<keyword evidence="2" id="KW-0119">Carbohydrate metabolism</keyword>
<dbReference type="Gene3D" id="2.60.40.10">
    <property type="entry name" value="Immunoglobulins"/>
    <property type="match status" value="1"/>
</dbReference>
<keyword evidence="1" id="KW-0378">Hydrolase</keyword>